<dbReference type="SUPFAM" id="SSF88946">
    <property type="entry name" value="Sigma2 domain of RNA polymerase sigma factors"/>
    <property type="match status" value="1"/>
</dbReference>
<organism evidence="1 2">
    <name type="scientific">Segetibacter aerophilus</name>
    <dbReference type="NCBI Taxonomy" id="670293"/>
    <lineage>
        <taxon>Bacteria</taxon>
        <taxon>Pseudomonadati</taxon>
        <taxon>Bacteroidota</taxon>
        <taxon>Chitinophagia</taxon>
        <taxon>Chitinophagales</taxon>
        <taxon>Chitinophagaceae</taxon>
        <taxon>Segetibacter</taxon>
    </lineage>
</organism>
<dbReference type="EMBL" id="BJYT01000039">
    <property type="protein sequence ID" value="GEO12104.1"/>
    <property type="molecule type" value="Genomic_DNA"/>
</dbReference>
<sequence>MLNYSELTNKELFKLIADKDQQVVEYIYDKYAASLYSIILQKTNLKKDADLILTNTFITLFKDESRKCCLQNTVFTKLHHIALNLIEKGSVLYMSHSSADLPYRKVSS</sequence>
<accession>A0A512BJH2</accession>
<evidence type="ECO:0008006" key="3">
    <source>
        <dbReference type="Google" id="ProtNLM"/>
    </source>
</evidence>
<comment type="caution">
    <text evidence="1">The sequence shown here is derived from an EMBL/GenBank/DDBJ whole genome shotgun (WGS) entry which is preliminary data.</text>
</comment>
<proteinExistence type="predicted"/>
<dbReference type="InterPro" id="IPR013325">
    <property type="entry name" value="RNA_pol_sigma_r2"/>
</dbReference>
<dbReference type="AlphaFoldDB" id="A0A512BJH2"/>
<dbReference type="GO" id="GO:0003700">
    <property type="term" value="F:DNA-binding transcription factor activity"/>
    <property type="evidence" value="ECO:0007669"/>
    <property type="project" value="InterPro"/>
</dbReference>
<dbReference type="Gene3D" id="1.10.1740.10">
    <property type="match status" value="1"/>
</dbReference>
<evidence type="ECO:0000313" key="2">
    <source>
        <dbReference type="Proteomes" id="UP000321513"/>
    </source>
</evidence>
<protein>
    <recommendedName>
        <fullName evidence="3">RNA polymerase sigma-70 region 2 domain-containing protein</fullName>
    </recommendedName>
</protein>
<dbReference type="Proteomes" id="UP000321513">
    <property type="component" value="Unassembled WGS sequence"/>
</dbReference>
<dbReference type="GO" id="GO:0006352">
    <property type="term" value="P:DNA-templated transcription initiation"/>
    <property type="evidence" value="ECO:0007669"/>
    <property type="project" value="InterPro"/>
</dbReference>
<gene>
    <name evidence="1" type="ORF">SAE01_46000</name>
</gene>
<name>A0A512BJH2_9BACT</name>
<reference evidence="1 2" key="1">
    <citation type="submission" date="2019-07" db="EMBL/GenBank/DDBJ databases">
        <title>Whole genome shotgun sequence of Segetibacter aerophilus NBRC 106135.</title>
        <authorList>
            <person name="Hosoyama A."/>
            <person name="Uohara A."/>
            <person name="Ohji S."/>
            <person name="Ichikawa N."/>
        </authorList>
    </citation>
    <scope>NUCLEOTIDE SEQUENCE [LARGE SCALE GENOMIC DNA]</scope>
    <source>
        <strain evidence="1 2">NBRC 106135</strain>
    </source>
</reference>
<keyword evidence="2" id="KW-1185">Reference proteome</keyword>
<evidence type="ECO:0000313" key="1">
    <source>
        <dbReference type="EMBL" id="GEO12104.1"/>
    </source>
</evidence>